<evidence type="ECO:0000313" key="2">
    <source>
        <dbReference type="EMBL" id="NIK16625.1"/>
    </source>
</evidence>
<organism evidence="2 3">
    <name type="scientific">Saccharococcus thermophilus</name>
    <dbReference type="NCBI Taxonomy" id="29396"/>
    <lineage>
        <taxon>Bacteria</taxon>
        <taxon>Bacillati</taxon>
        <taxon>Bacillota</taxon>
        <taxon>Bacilli</taxon>
        <taxon>Bacillales</taxon>
        <taxon>Anoxybacillaceae</taxon>
        <taxon>Saccharococcus</taxon>
    </lineage>
</organism>
<proteinExistence type="predicted"/>
<accession>A0A846MM15</accession>
<evidence type="ECO:0000313" key="3">
    <source>
        <dbReference type="Proteomes" id="UP000532769"/>
    </source>
</evidence>
<dbReference type="AlphaFoldDB" id="A0A846MM15"/>
<reference evidence="2 3" key="1">
    <citation type="submission" date="2020-03" db="EMBL/GenBank/DDBJ databases">
        <title>Genomic Encyclopedia of Archaeal and Bacterial Type Strains, Phase II (KMG-II): from individual species to whole genera.</title>
        <authorList>
            <person name="Goeker M."/>
        </authorList>
    </citation>
    <scope>NUCLEOTIDE SEQUENCE [LARGE SCALE GENOMIC DNA]</scope>
    <source>
        <strain evidence="2 3">DSM 4749</strain>
    </source>
</reference>
<keyword evidence="3" id="KW-1185">Reference proteome</keyword>
<name>A0A846MM15_9BACL</name>
<keyword evidence="1" id="KW-1133">Transmembrane helix</keyword>
<keyword evidence="1" id="KW-0812">Transmembrane</keyword>
<comment type="caution">
    <text evidence="2">The sequence shown here is derived from an EMBL/GenBank/DDBJ whole genome shotgun (WGS) entry which is preliminary data.</text>
</comment>
<feature type="transmembrane region" description="Helical" evidence="1">
    <location>
        <begin position="7"/>
        <end position="25"/>
    </location>
</feature>
<protein>
    <submittedName>
        <fullName evidence="2">Uncharacterized protein</fullName>
    </submittedName>
</protein>
<sequence length="128" mass="14665">MKRKSIIVLLIAIPLIIGAIVILNFNHETEQELQERVRLAMEKVKENPAVLNQIDNQLKSKGYKIAEGASLEFNRDDDLAVLIKISQKENDENYYETEKEIKNIVNKILKNSNLADLNLSVRVEATEF</sequence>
<keyword evidence="1" id="KW-0472">Membrane</keyword>
<dbReference type="EMBL" id="JAASRS010000003">
    <property type="protein sequence ID" value="NIK16625.1"/>
    <property type="molecule type" value="Genomic_DNA"/>
</dbReference>
<gene>
    <name evidence="2" type="ORF">BDD39_003266</name>
</gene>
<dbReference type="RefSeq" id="WP_166912517.1">
    <property type="nucleotide sequence ID" value="NZ_JAASRS010000003.1"/>
</dbReference>
<evidence type="ECO:0000256" key="1">
    <source>
        <dbReference type="SAM" id="Phobius"/>
    </source>
</evidence>
<dbReference type="Proteomes" id="UP000532769">
    <property type="component" value="Unassembled WGS sequence"/>
</dbReference>